<name>A0A2S6BWF0_9PEZI</name>
<evidence type="ECO:0000259" key="1">
    <source>
        <dbReference type="Pfam" id="PF06544"/>
    </source>
</evidence>
<dbReference type="InterPro" id="IPR016135">
    <property type="entry name" value="UBQ-conjugating_enzyme/RWD"/>
</dbReference>
<dbReference type="PANTHER" id="PTHR15955:SF10">
    <property type="entry name" value="DUF1115 DOMAIN PROTEIN (AFU_ORTHOLOGUE AFUA_5G14750)"/>
    <property type="match status" value="1"/>
</dbReference>
<dbReference type="OrthoDB" id="432412at2759"/>
<proteinExistence type="predicted"/>
<protein>
    <recommendedName>
        <fullName evidence="1">Small nuclear ribonucleoprotein Prp3 C-terminal domain-containing protein</fullName>
    </recommendedName>
</protein>
<dbReference type="AlphaFoldDB" id="A0A2S6BWF0"/>
<reference evidence="3" key="1">
    <citation type="journal article" date="2017" name="bioRxiv">
        <title>Conservation of a gene cluster reveals novel cercosporin biosynthetic mechanisms and extends production to the genus Colletotrichum.</title>
        <authorList>
            <person name="de Jonge R."/>
            <person name="Ebert M.K."/>
            <person name="Huitt-Roehl C.R."/>
            <person name="Pal P."/>
            <person name="Suttle J.C."/>
            <person name="Spanner R.E."/>
            <person name="Neubauer J.D."/>
            <person name="Jurick W.M.II."/>
            <person name="Stott K.A."/>
            <person name="Secor G.A."/>
            <person name="Thomma B.P.H.J."/>
            <person name="Van de Peer Y."/>
            <person name="Townsend C.A."/>
            <person name="Bolton M.D."/>
        </authorList>
    </citation>
    <scope>NUCLEOTIDE SEQUENCE [LARGE SCALE GENOMIC DNA]</scope>
    <source>
        <strain evidence="3">CBS538.71</strain>
    </source>
</reference>
<dbReference type="PANTHER" id="PTHR15955">
    <property type="entry name" value="RWD DOMAIN CONTAINING PROTEIN 2"/>
    <property type="match status" value="1"/>
</dbReference>
<dbReference type="Proteomes" id="UP000237631">
    <property type="component" value="Unassembled WGS sequence"/>
</dbReference>
<accession>A0A2S6BWF0</accession>
<dbReference type="SUPFAM" id="SSF54495">
    <property type="entry name" value="UBC-like"/>
    <property type="match status" value="1"/>
</dbReference>
<feature type="domain" description="Small nuclear ribonucleoprotein Prp3 C-terminal" evidence="1">
    <location>
        <begin position="167"/>
        <end position="246"/>
    </location>
</feature>
<dbReference type="PIRSF" id="PIRSF038021">
    <property type="entry name" value="UCP038021_RWDD2"/>
    <property type="match status" value="1"/>
</dbReference>
<dbReference type="Pfam" id="PF06544">
    <property type="entry name" value="Prp3_C"/>
    <property type="match status" value="1"/>
</dbReference>
<comment type="caution">
    <text evidence="2">The sequence shown here is derived from an EMBL/GenBank/DDBJ whole genome shotgun (WGS) entry which is preliminary data.</text>
</comment>
<dbReference type="InterPro" id="IPR059181">
    <property type="entry name" value="RWDD2A-B_C"/>
</dbReference>
<keyword evidence="3" id="KW-1185">Reference proteome</keyword>
<dbReference type="InterPro" id="IPR017359">
    <property type="entry name" value="Phi-like"/>
</dbReference>
<dbReference type="STRING" id="357750.A0A2S6BWF0"/>
<organism evidence="2 3">
    <name type="scientific">Cercospora berteroae</name>
    <dbReference type="NCBI Taxonomy" id="357750"/>
    <lineage>
        <taxon>Eukaryota</taxon>
        <taxon>Fungi</taxon>
        <taxon>Dikarya</taxon>
        <taxon>Ascomycota</taxon>
        <taxon>Pezizomycotina</taxon>
        <taxon>Dothideomycetes</taxon>
        <taxon>Dothideomycetidae</taxon>
        <taxon>Mycosphaerellales</taxon>
        <taxon>Mycosphaerellaceae</taxon>
        <taxon>Cercospora</taxon>
    </lineage>
</organism>
<dbReference type="CDD" id="cd24163">
    <property type="entry name" value="RWDD2_C"/>
    <property type="match status" value="1"/>
</dbReference>
<dbReference type="InterPro" id="IPR010541">
    <property type="entry name" value="Prp3_C"/>
</dbReference>
<dbReference type="EMBL" id="PNEN01001738">
    <property type="protein sequence ID" value="PPJ51807.1"/>
    <property type="molecule type" value="Genomic_DNA"/>
</dbReference>
<evidence type="ECO:0000313" key="2">
    <source>
        <dbReference type="EMBL" id="PPJ51807.1"/>
    </source>
</evidence>
<evidence type="ECO:0000313" key="3">
    <source>
        <dbReference type="Proteomes" id="UP000237631"/>
    </source>
</evidence>
<gene>
    <name evidence="2" type="ORF">CBER1_09431</name>
</gene>
<sequence length="292" mass="32475">MAGSGFPSEVLEGQLDTWELLHAMYPAADDGSSNTETEAVVQDLRLWLEDPTSAGPHLPDTLGLLISLYDPEDGAGSLQVDVILPFGQLAEQPVSEEEIPLYKLRVLQPQWLTKAEVAHLSQDIPEDDIVSALEYITERAREADLSRALQASTIATNHDNTPLVRVWFYFPSISTREKRDDIVNYAPSYGLTGFLLAGKPGILCLEGNAQKIDSYMNFIKTQSWGDIPPQHKKVSERLRETGDDVTRVFSAMEEITDSIEKRGARGNRGNMQAVEAWLDERGLQDAFTKVLM</sequence>